<dbReference type="AlphaFoldDB" id="A0A6G1LIK3"/>
<dbReference type="Proteomes" id="UP000799436">
    <property type="component" value="Unassembled WGS sequence"/>
</dbReference>
<evidence type="ECO:0000313" key="1">
    <source>
        <dbReference type="EMBL" id="KAF2772248.1"/>
    </source>
</evidence>
<accession>A0A6G1LIK3</accession>
<gene>
    <name evidence="1" type="ORF">EJ03DRAFT_200253</name>
</gene>
<reference evidence="1" key="1">
    <citation type="journal article" date="2020" name="Stud. Mycol.">
        <title>101 Dothideomycetes genomes: a test case for predicting lifestyles and emergence of pathogens.</title>
        <authorList>
            <person name="Haridas S."/>
            <person name="Albert R."/>
            <person name="Binder M."/>
            <person name="Bloem J."/>
            <person name="Labutti K."/>
            <person name="Salamov A."/>
            <person name="Andreopoulos B."/>
            <person name="Baker S."/>
            <person name="Barry K."/>
            <person name="Bills G."/>
            <person name="Bluhm B."/>
            <person name="Cannon C."/>
            <person name="Castanera R."/>
            <person name="Culley D."/>
            <person name="Daum C."/>
            <person name="Ezra D."/>
            <person name="Gonzalez J."/>
            <person name="Henrissat B."/>
            <person name="Kuo A."/>
            <person name="Liang C."/>
            <person name="Lipzen A."/>
            <person name="Lutzoni F."/>
            <person name="Magnuson J."/>
            <person name="Mondo S."/>
            <person name="Nolan M."/>
            <person name="Ohm R."/>
            <person name="Pangilinan J."/>
            <person name="Park H.-J."/>
            <person name="Ramirez L."/>
            <person name="Alfaro M."/>
            <person name="Sun H."/>
            <person name="Tritt A."/>
            <person name="Yoshinaga Y."/>
            <person name="Zwiers L.-H."/>
            <person name="Turgeon B."/>
            <person name="Goodwin S."/>
            <person name="Spatafora J."/>
            <person name="Crous P."/>
            <person name="Grigoriev I."/>
        </authorList>
    </citation>
    <scope>NUCLEOTIDE SEQUENCE</scope>
    <source>
        <strain evidence="1">CBS 116005</strain>
    </source>
</reference>
<evidence type="ECO:0000313" key="2">
    <source>
        <dbReference type="Proteomes" id="UP000799436"/>
    </source>
</evidence>
<dbReference type="EMBL" id="ML995815">
    <property type="protein sequence ID" value="KAF2772248.1"/>
    <property type="molecule type" value="Genomic_DNA"/>
</dbReference>
<organism evidence="1 2">
    <name type="scientific">Teratosphaeria nubilosa</name>
    <dbReference type="NCBI Taxonomy" id="161662"/>
    <lineage>
        <taxon>Eukaryota</taxon>
        <taxon>Fungi</taxon>
        <taxon>Dikarya</taxon>
        <taxon>Ascomycota</taxon>
        <taxon>Pezizomycotina</taxon>
        <taxon>Dothideomycetes</taxon>
        <taxon>Dothideomycetidae</taxon>
        <taxon>Mycosphaerellales</taxon>
        <taxon>Teratosphaeriaceae</taxon>
        <taxon>Teratosphaeria</taxon>
    </lineage>
</organism>
<protein>
    <submittedName>
        <fullName evidence="1">Uncharacterized protein</fullName>
    </submittedName>
</protein>
<sequence>MHFPSTCPLSHTSEIGSMRRDRGRRLGWRACATDERQRCCYRQALGLAIRLVREMLESRLVVLCYFERSCPAGILQAIMDTATRSEICDPVKMLHVITFQQCQHSLRYRRRGLASSVSAFPSSIKQSHTASKPVENPKQILNPHRLLRRLVQGRHLGLCPAKRPHVPR</sequence>
<keyword evidence="2" id="KW-1185">Reference proteome</keyword>
<proteinExistence type="predicted"/>
<name>A0A6G1LIK3_9PEZI</name>